<feature type="domain" description="Transposase-like Mu C-terminal" evidence="4">
    <location>
        <begin position="413"/>
        <end position="480"/>
    </location>
</feature>
<dbReference type="InterPro" id="IPR009057">
    <property type="entry name" value="Homeodomain-like_sf"/>
</dbReference>
<dbReference type="EMBL" id="JANQAO010000003">
    <property type="protein sequence ID" value="MDM5147825.1"/>
    <property type="molecule type" value="Genomic_DNA"/>
</dbReference>
<accession>A0ABT7QN40</accession>
<evidence type="ECO:0000259" key="2">
    <source>
        <dbReference type="Pfam" id="PF02914"/>
    </source>
</evidence>
<name>A0ABT7QN40_9GAMM</name>
<dbReference type="Proteomes" id="UP001168167">
    <property type="component" value="Unassembled WGS sequence"/>
</dbReference>
<proteinExistence type="predicted"/>
<sequence length="578" mass="64322">MTDTPNVISWRLYWSAPEARRDQATKRLAMVRLAQRQSVPYAADYYGVAYPTLRRWCAVVNNAPTGAALPSLLPQNGNAGRPATTAVNEKIWDYLKADYLRLEAPSLSACIRRANKYAARRELSPLPSEATVRRRLTAEISPSALALARGGGEAFEKTYPSQTRTTAGMMPLDAVNGDGFRVNVFVETARKTIKNKNIVCRPVLWVWQDIRTRKILAWRIAETENEEMMRLSFADVCRHHGIPQKIYLDNTLTAANKRMTAGAHISSAARRRHTETDDEPLGVFAQLGCEVHNTRLVEHARTISGKRKRGGAGQSKPVERFFGTLDDELCRHPSMAGYYTGRNAMVKPANYDSGRSGVPWEQFVAHCNTIINEINARCNRHIEGLQRGESVDDFYAREISNVAVRLATEEQLRLLLRPAEVVKVSVDGTITLRAGQLAGARNRYYDDALLRMAGKRVSVRYDPQRLHESVAVFDVAGVFVADAVCMVPAAFQSASAATAHNRARQQARRAAEEELNAHKRAAQIVKAEAYANQDGAINANRKNIKIIRIVSTGKHKDNREAIRRGKDLLARAAAGDKK</sequence>
<organism evidence="5 6">
    <name type="scientific">Candidatus Doriopsillibacter californiensis</name>
    <dbReference type="NCBI Taxonomy" id="2970740"/>
    <lineage>
        <taxon>Bacteria</taxon>
        <taxon>Pseudomonadati</taxon>
        <taxon>Pseudomonadota</taxon>
        <taxon>Gammaproteobacteria</taxon>
        <taxon>Candidatus Tethybacterales</taxon>
        <taxon>Candidatus Persebacteraceae</taxon>
        <taxon>Candidatus Doriopsillibacter</taxon>
    </lineage>
</organism>
<evidence type="ECO:0000313" key="6">
    <source>
        <dbReference type="Proteomes" id="UP001168167"/>
    </source>
</evidence>
<dbReference type="Pfam" id="PF02914">
    <property type="entry name" value="DDE_2"/>
    <property type="match status" value="1"/>
</dbReference>
<evidence type="ECO:0000259" key="3">
    <source>
        <dbReference type="Pfam" id="PF09039"/>
    </source>
</evidence>
<keyword evidence="1" id="KW-0175">Coiled coil</keyword>
<dbReference type="InterPro" id="IPR015378">
    <property type="entry name" value="Transposase-like_Mu_C"/>
</dbReference>
<dbReference type="Gene3D" id="1.10.10.60">
    <property type="entry name" value="Homeodomain-like"/>
    <property type="match status" value="1"/>
</dbReference>
<feature type="domain" description="Bacteriophage Mu transposase" evidence="2">
    <location>
        <begin position="172"/>
        <end position="398"/>
    </location>
</feature>
<dbReference type="InterPro" id="IPR009004">
    <property type="entry name" value="Transposase_Mu_C"/>
</dbReference>
<dbReference type="Gene3D" id="3.30.420.10">
    <property type="entry name" value="Ribonuclease H-like superfamily/Ribonuclease H"/>
    <property type="match status" value="1"/>
</dbReference>
<dbReference type="SUPFAM" id="SSF46689">
    <property type="entry name" value="Homeodomain-like"/>
    <property type="match status" value="2"/>
</dbReference>
<comment type="caution">
    <text evidence="5">The sequence shown here is derived from an EMBL/GenBank/DDBJ whole genome shotgun (WGS) entry which is preliminary data.</text>
</comment>
<evidence type="ECO:0000256" key="1">
    <source>
        <dbReference type="SAM" id="Coils"/>
    </source>
</evidence>
<dbReference type="Gene3D" id="2.30.30.130">
    <property type="entry name" value="Transposase, Mu, C-terminal"/>
    <property type="match status" value="1"/>
</dbReference>
<dbReference type="Pfam" id="PF09039">
    <property type="entry name" value="HTH_Tnp_Mu_2"/>
    <property type="match status" value="1"/>
</dbReference>
<evidence type="ECO:0000313" key="5">
    <source>
        <dbReference type="EMBL" id="MDM5147825.1"/>
    </source>
</evidence>
<reference evidence="5" key="1">
    <citation type="submission" date="2022-08" db="EMBL/GenBank/DDBJ databases">
        <authorList>
            <person name="Dzunkova M."/>
            <person name="La Clair J."/>
            <person name="Tyml T."/>
            <person name="Doud D."/>
            <person name="Schulz F."/>
            <person name="Piquer S."/>
            <person name="Porcel Sanchis D."/>
            <person name="Osborn A."/>
            <person name="Robinson D."/>
            <person name="Louie K.B."/>
            <person name="Bowen B.P."/>
            <person name="Bowers R."/>
            <person name="Lee J."/>
            <person name="Arnau Llombart V."/>
            <person name="Diaz Villanueva W."/>
            <person name="Gosliner T."/>
            <person name="Northen T."/>
            <person name="Cheng J.-F."/>
            <person name="Burkart M.D."/>
            <person name="Woyke T."/>
        </authorList>
    </citation>
    <scope>NUCLEOTIDE SEQUENCE</scope>
    <source>
        <strain evidence="5">Df01</strain>
    </source>
</reference>
<feature type="coiled-coil region" evidence="1">
    <location>
        <begin position="501"/>
        <end position="528"/>
    </location>
</feature>
<gene>
    <name evidence="5" type="ORF">NQX30_05520</name>
</gene>
<dbReference type="InterPro" id="IPR015126">
    <property type="entry name" value="Mu_I-gamma"/>
</dbReference>
<protein>
    <submittedName>
        <fullName evidence="5">Mu transposase C-terminal domain-containing protein</fullName>
    </submittedName>
</protein>
<dbReference type="InterPro" id="IPR012337">
    <property type="entry name" value="RNaseH-like_sf"/>
</dbReference>
<dbReference type="InterPro" id="IPR036397">
    <property type="entry name" value="RNaseH_sf"/>
</dbReference>
<feature type="domain" description="Mu DNA binding I gamma subdomain" evidence="3">
    <location>
        <begin position="59"/>
        <end position="165"/>
    </location>
</feature>
<dbReference type="InterPro" id="IPR004189">
    <property type="entry name" value="Phage_Mu_transposase"/>
</dbReference>
<evidence type="ECO:0000259" key="4">
    <source>
        <dbReference type="Pfam" id="PF09299"/>
    </source>
</evidence>
<reference evidence="5" key="2">
    <citation type="journal article" date="2023" name="Microbiome">
        <title>Synthase-selected sorting approach identifies a beta-lactone synthase in a nudibranch symbiotic bacterium.</title>
        <authorList>
            <person name="Dzunkova M."/>
            <person name="La Clair J.J."/>
            <person name="Tyml T."/>
            <person name="Doud D."/>
            <person name="Schulz F."/>
            <person name="Piquer-Esteban S."/>
            <person name="Porcel Sanchis D."/>
            <person name="Osborn A."/>
            <person name="Robinson D."/>
            <person name="Louie K.B."/>
            <person name="Bowen B.P."/>
            <person name="Bowers R.M."/>
            <person name="Lee J."/>
            <person name="Arnau V."/>
            <person name="Diaz-Villanueva W."/>
            <person name="Stepanauskas R."/>
            <person name="Gosliner T."/>
            <person name="Date S.V."/>
            <person name="Northen T.R."/>
            <person name="Cheng J.F."/>
            <person name="Burkart M.D."/>
            <person name="Woyke T."/>
        </authorList>
    </citation>
    <scope>NUCLEOTIDE SEQUENCE</scope>
    <source>
        <strain evidence="5">Df01</strain>
    </source>
</reference>
<dbReference type="SUPFAM" id="SSF50610">
    <property type="entry name" value="mu transposase, C-terminal domain"/>
    <property type="match status" value="1"/>
</dbReference>
<dbReference type="Pfam" id="PF09299">
    <property type="entry name" value="Mu-transpos_C"/>
    <property type="match status" value="1"/>
</dbReference>
<dbReference type="SUPFAM" id="SSF53098">
    <property type="entry name" value="Ribonuclease H-like"/>
    <property type="match status" value="1"/>
</dbReference>
<keyword evidence="6" id="KW-1185">Reference proteome</keyword>